<dbReference type="EMBL" id="JACAZF010000001">
    <property type="protein sequence ID" value="KAF7315836.1"/>
    <property type="molecule type" value="Genomic_DNA"/>
</dbReference>
<proteinExistence type="predicted"/>
<evidence type="ECO:0000256" key="1">
    <source>
        <dbReference type="SAM" id="MobiDB-lite"/>
    </source>
</evidence>
<feature type="compositionally biased region" description="Low complexity" evidence="1">
    <location>
        <begin position="216"/>
        <end position="228"/>
    </location>
</feature>
<sequence>MRLSSGRPGAAEEFLDSILPAKVLLVSARVQVYSEDIQEAVRHAQTSPMDAEFSTQSLETNTPRPICRFRPYSRQTPMQQNQRDLSSWSSARPASMFRFGNLKWSPPSPQLVNGTQRFGSIPRQSTAPFKDEQLNSKPITVSSMQLSPVLTTSTMVVSSKYDRALRVYIGQTRRLLLDDAGTLHEIRHAHLAETGLHVTQTIERHQLSTRDRSSNTSHTVATATPASSVTGIIQRKSARTGLTGALESNRDALLHRLALEQSESDNDGVACYLPQFMRGMGWKEFEQVSYSRTARYTEFDEPLPRPSPSEFSNELAMRTILENPDLFQVPQVIRVDRLEAMLDHHPNQPFIHSVLTGLREGFWPWVNTHHDAGYPSTWDNSWAPPPSERERDFITNQRAGGPRAMITAIIPSRQPVREAWSHERFERELAIALNASVDISTTQTYGSALNSWIEFCRINHFSIRKFARP</sequence>
<protein>
    <submittedName>
        <fullName evidence="2">RNase H domain-containing protein</fullName>
    </submittedName>
</protein>
<dbReference type="AlphaFoldDB" id="A0A8H6TFP9"/>
<reference evidence="2" key="1">
    <citation type="submission" date="2020-05" db="EMBL/GenBank/DDBJ databases">
        <title>Mycena genomes resolve the evolution of fungal bioluminescence.</title>
        <authorList>
            <person name="Tsai I.J."/>
        </authorList>
    </citation>
    <scope>NUCLEOTIDE SEQUENCE</scope>
    <source>
        <strain evidence="2">171206Taipei</strain>
    </source>
</reference>
<evidence type="ECO:0000313" key="2">
    <source>
        <dbReference type="EMBL" id="KAF7315836.1"/>
    </source>
</evidence>
<comment type="caution">
    <text evidence="2">The sequence shown here is derived from an EMBL/GenBank/DDBJ whole genome shotgun (WGS) entry which is preliminary data.</text>
</comment>
<keyword evidence="3" id="KW-1185">Reference proteome</keyword>
<dbReference type="OrthoDB" id="3254233at2759"/>
<dbReference type="Proteomes" id="UP000636479">
    <property type="component" value="Unassembled WGS sequence"/>
</dbReference>
<gene>
    <name evidence="2" type="ORF">MIND_00099800</name>
</gene>
<dbReference type="GeneID" id="59340465"/>
<feature type="region of interest" description="Disordered" evidence="1">
    <location>
        <begin position="207"/>
        <end position="228"/>
    </location>
</feature>
<dbReference type="RefSeq" id="XP_037225859.1">
    <property type="nucleotide sequence ID" value="XM_037357949.1"/>
</dbReference>
<evidence type="ECO:0000313" key="3">
    <source>
        <dbReference type="Proteomes" id="UP000636479"/>
    </source>
</evidence>
<name>A0A8H6TFP9_9AGAR</name>
<organism evidence="2 3">
    <name type="scientific">Mycena indigotica</name>
    <dbReference type="NCBI Taxonomy" id="2126181"/>
    <lineage>
        <taxon>Eukaryota</taxon>
        <taxon>Fungi</taxon>
        <taxon>Dikarya</taxon>
        <taxon>Basidiomycota</taxon>
        <taxon>Agaricomycotina</taxon>
        <taxon>Agaricomycetes</taxon>
        <taxon>Agaricomycetidae</taxon>
        <taxon>Agaricales</taxon>
        <taxon>Marasmiineae</taxon>
        <taxon>Mycenaceae</taxon>
        <taxon>Mycena</taxon>
    </lineage>
</organism>
<accession>A0A8H6TFP9</accession>